<accession>A0A3G2T3K9</accession>
<feature type="signal peptide" evidence="1">
    <location>
        <begin position="1"/>
        <end position="18"/>
    </location>
</feature>
<feature type="chain" id="PRO_5018083053" description="Lipoprotein" evidence="1">
    <location>
        <begin position="19"/>
        <end position="328"/>
    </location>
</feature>
<proteinExistence type="predicted"/>
<evidence type="ECO:0000256" key="1">
    <source>
        <dbReference type="SAM" id="SignalP"/>
    </source>
</evidence>
<organism evidence="2 3">
    <name type="scientific">Acinetobacter wuhouensis</name>
    <dbReference type="NCBI Taxonomy" id="1879050"/>
    <lineage>
        <taxon>Bacteria</taxon>
        <taxon>Pseudomonadati</taxon>
        <taxon>Pseudomonadota</taxon>
        <taxon>Gammaproteobacteria</taxon>
        <taxon>Moraxellales</taxon>
        <taxon>Moraxellaceae</taxon>
        <taxon>Acinetobacter</taxon>
    </lineage>
</organism>
<evidence type="ECO:0008006" key="4">
    <source>
        <dbReference type="Google" id="ProtNLM"/>
    </source>
</evidence>
<dbReference type="Proteomes" id="UP000279962">
    <property type="component" value="Chromosome"/>
</dbReference>
<dbReference type="RefSeq" id="WP_087553984.1">
    <property type="nucleotide sequence ID" value="NZ_CP033133.1"/>
</dbReference>
<dbReference type="EMBL" id="CP033133">
    <property type="protein sequence ID" value="AYO54853.1"/>
    <property type="molecule type" value="Genomic_DNA"/>
</dbReference>
<keyword evidence="1" id="KW-0732">Signal</keyword>
<dbReference type="PROSITE" id="PS51257">
    <property type="entry name" value="PROKAR_LIPOPROTEIN"/>
    <property type="match status" value="1"/>
</dbReference>
<protein>
    <recommendedName>
        <fullName evidence="4">Lipoprotein</fullName>
    </recommendedName>
</protein>
<reference evidence="2 3" key="1">
    <citation type="submission" date="2018-10" db="EMBL/GenBank/DDBJ databases">
        <title>The complete genome of Acinetobacter wuhouensis strain WCHAW010062.</title>
        <authorList>
            <person name="Hu Y."/>
            <person name="Long H."/>
            <person name="Feng Y."/>
            <person name="Zong Z."/>
        </authorList>
    </citation>
    <scope>NUCLEOTIDE SEQUENCE [LARGE SCALE GENOMIC DNA]</scope>
    <source>
        <strain evidence="2 3">WCHAW010062</strain>
    </source>
</reference>
<gene>
    <name evidence="2" type="ORF">CDG68_14860</name>
</gene>
<evidence type="ECO:0000313" key="3">
    <source>
        <dbReference type="Proteomes" id="UP000279962"/>
    </source>
</evidence>
<name>A0A3G2T3K9_9GAMM</name>
<sequence length="328" mass="36715">MKIKALSFTILSSLLFTACGGGGSDSSTSSHGSIKDESEWYMYETGYSIEDQNLFSKLKFSFQDNQAFLNVEYTADGSNKYELDDLLSTYLASDGLYFPATTKTNLGYPFGTFSAKSATNWTYTPYSNEGQRTALKLTEKFEAVNLSGKPMSQYINGFDHFAGLDPVLSISAEKYSAYYVQKLKDKTFPSGSICLRSQTSSSNTDYAEVDTSSSIENFDPKNYFDFGYTIKNINNFQLYVSKDIEPNTSIESVLKLGSIYIYADYFNKGVYYSLATDIKQHEQYYDEVVSESGKDSSRAHYYKALLNGLKSECTLFNKTASIAIDAVR</sequence>
<dbReference type="AlphaFoldDB" id="A0A3G2T3K9"/>
<evidence type="ECO:0000313" key="2">
    <source>
        <dbReference type="EMBL" id="AYO54853.1"/>
    </source>
</evidence>